<dbReference type="HOGENOM" id="CLU_047691_22_0_5"/>
<dbReference type="Gene3D" id="1.10.10.10">
    <property type="entry name" value="Winged helix-like DNA-binding domain superfamily/Winged helix DNA-binding domain"/>
    <property type="match status" value="1"/>
</dbReference>
<dbReference type="SUPFAM" id="SSF54427">
    <property type="entry name" value="NTF2-like"/>
    <property type="match status" value="1"/>
</dbReference>
<evidence type="ECO:0000256" key="1">
    <source>
        <dbReference type="ARBA" id="ARBA00011344"/>
    </source>
</evidence>
<dbReference type="Pfam" id="PF08281">
    <property type="entry name" value="Sigma70_r4_2"/>
    <property type="match status" value="1"/>
</dbReference>
<evidence type="ECO:0000259" key="2">
    <source>
        <dbReference type="Pfam" id="PF04542"/>
    </source>
</evidence>
<dbReference type="InterPro" id="IPR013249">
    <property type="entry name" value="RNA_pol_sigma70_r4_t2"/>
</dbReference>
<dbReference type="NCBIfam" id="TIGR02937">
    <property type="entry name" value="sigma70-ECF"/>
    <property type="match status" value="1"/>
</dbReference>
<keyword evidence="4" id="KW-0804">Transcription</keyword>
<gene>
    <name evidence="4" type="ordered locus">amb3478</name>
</gene>
<sequence length="288" mass="31569">MAEGQSPALVHFLAQRPRLRLLAYRLLGSTADAEDVLQDAWLKWSRGSDGVEEPAAFLTTQVTRLALDRLRKDQRRARLGAQWLPDPWVEPLEPGEADLSTGLLLLLERLTPDQRAVYVLREAMDLDFADIAAILGKSVATCRQIMSRARAALKGEARFDWDAAQTGTLVRRFAAACDQRDYGALVALLGGESRLISDGGGKVKSARNPIRGPDRIARFILGVRRKFQPADFAFRIAEINGLPALVGETKGDVRWALTFGCIGGRIGGIYLLADPDRLPDYSTISSSA</sequence>
<dbReference type="InterPro" id="IPR013325">
    <property type="entry name" value="RNA_pol_sigma_r2"/>
</dbReference>
<dbReference type="InterPro" id="IPR014284">
    <property type="entry name" value="RNA_pol_sigma-70_dom"/>
</dbReference>
<dbReference type="InterPro" id="IPR007627">
    <property type="entry name" value="RNA_pol_sigma70_r2"/>
</dbReference>
<dbReference type="KEGG" id="mag:amb3478"/>
<feature type="domain" description="RNA polymerase sigma factor 70 region 4 type 2" evidence="3">
    <location>
        <begin position="103"/>
        <end position="153"/>
    </location>
</feature>
<dbReference type="EMBL" id="AP007255">
    <property type="protein sequence ID" value="BAE52282.1"/>
    <property type="molecule type" value="Genomic_DNA"/>
</dbReference>
<dbReference type="AlphaFoldDB" id="Q2W1J3"/>
<dbReference type="STRING" id="342108.amb3478"/>
<accession>Q2W1J3</accession>
<keyword evidence="4" id="KW-0240">DNA-directed RNA polymerase</keyword>
<evidence type="ECO:0000313" key="5">
    <source>
        <dbReference type="Proteomes" id="UP000007058"/>
    </source>
</evidence>
<dbReference type="InterPro" id="IPR013324">
    <property type="entry name" value="RNA_pol_sigma_r3/r4-like"/>
</dbReference>
<protein>
    <submittedName>
        <fullName evidence="4">DNA-directed RNA polymerase specialized sigma subunit</fullName>
    </submittedName>
</protein>
<name>Q2W1J3_PARM1</name>
<dbReference type="GO" id="GO:0006352">
    <property type="term" value="P:DNA-templated transcription initiation"/>
    <property type="evidence" value="ECO:0007669"/>
    <property type="project" value="InterPro"/>
</dbReference>
<dbReference type="SUPFAM" id="SSF88946">
    <property type="entry name" value="Sigma2 domain of RNA polymerase sigma factors"/>
    <property type="match status" value="1"/>
</dbReference>
<dbReference type="RefSeq" id="WP_011385838.1">
    <property type="nucleotide sequence ID" value="NC_007626.1"/>
</dbReference>
<feature type="domain" description="RNA polymerase sigma-70 region 2" evidence="2">
    <location>
        <begin position="16"/>
        <end position="76"/>
    </location>
</feature>
<dbReference type="InterPro" id="IPR036388">
    <property type="entry name" value="WH-like_DNA-bd_sf"/>
</dbReference>
<dbReference type="GO" id="GO:0003677">
    <property type="term" value="F:DNA binding"/>
    <property type="evidence" value="ECO:0007669"/>
    <property type="project" value="InterPro"/>
</dbReference>
<dbReference type="PANTHER" id="PTHR30173:SF43">
    <property type="entry name" value="ECF RNA POLYMERASE SIGMA FACTOR SIGI-RELATED"/>
    <property type="match status" value="1"/>
</dbReference>
<dbReference type="Pfam" id="PF04542">
    <property type="entry name" value="Sigma70_r2"/>
    <property type="match status" value="1"/>
</dbReference>
<proteinExistence type="predicted"/>
<evidence type="ECO:0000259" key="3">
    <source>
        <dbReference type="Pfam" id="PF08281"/>
    </source>
</evidence>
<dbReference type="GO" id="GO:0000428">
    <property type="term" value="C:DNA-directed RNA polymerase complex"/>
    <property type="evidence" value="ECO:0007669"/>
    <property type="project" value="UniProtKB-KW"/>
</dbReference>
<organism evidence="4 5">
    <name type="scientific">Paramagnetospirillum magneticum (strain ATCC 700264 / AMB-1)</name>
    <name type="common">Magnetospirillum magneticum</name>
    <dbReference type="NCBI Taxonomy" id="342108"/>
    <lineage>
        <taxon>Bacteria</taxon>
        <taxon>Pseudomonadati</taxon>
        <taxon>Pseudomonadota</taxon>
        <taxon>Alphaproteobacteria</taxon>
        <taxon>Rhodospirillales</taxon>
        <taxon>Magnetospirillaceae</taxon>
        <taxon>Paramagnetospirillum</taxon>
    </lineage>
</organism>
<evidence type="ECO:0000313" key="4">
    <source>
        <dbReference type="EMBL" id="BAE52282.1"/>
    </source>
</evidence>
<dbReference type="Proteomes" id="UP000007058">
    <property type="component" value="Chromosome"/>
</dbReference>
<dbReference type="InterPro" id="IPR032710">
    <property type="entry name" value="NTF2-like_dom_sf"/>
</dbReference>
<dbReference type="GO" id="GO:0016987">
    <property type="term" value="F:sigma factor activity"/>
    <property type="evidence" value="ECO:0007669"/>
    <property type="project" value="InterPro"/>
</dbReference>
<dbReference type="PANTHER" id="PTHR30173">
    <property type="entry name" value="SIGMA 19 FACTOR"/>
    <property type="match status" value="1"/>
</dbReference>
<comment type="subunit">
    <text evidence="1">Interacts transiently with the RNA polymerase catalytic core formed by RpoA, RpoB, RpoC and RpoZ (2 alpha, 1 beta, 1 beta' and 1 omega subunit) to form the RNA polymerase holoenzyme that can initiate transcription.</text>
</comment>
<reference evidence="4 5" key="1">
    <citation type="journal article" date="2005" name="DNA Res.">
        <title>Complete genome sequence of the facultative anaerobic magnetotactic bacterium Magnetospirillum sp. strain AMB-1.</title>
        <authorList>
            <person name="Matsunaga T."/>
            <person name="Okamura Y."/>
            <person name="Fukuda Y."/>
            <person name="Wahyudi A.T."/>
            <person name="Murase Y."/>
            <person name="Takeyama H."/>
        </authorList>
    </citation>
    <scope>NUCLEOTIDE SEQUENCE [LARGE SCALE GENOMIC DNA]</scope>
    <source>
        <strain evidence="5">ATCC 700264 / AMB-1</strain>
    </source>
</reference>
<dbReference type="InterPro" id="IPR052704">
    <property type="entry name" value="ECF_Sigma-70_Domain"/>
</dbReference>
<dbReference type="CDD" id="cd06171">
    <property type="entry name" value="Sigma70_r4"/>
    <property type="match status" value="1"/>
</dbReference>
<keyword evidence="5" id="KW-1185">Reference proteome</keyword>
<dbReference type="Gene3D" id="1.10.1740.10">
    <property type="match status" value="1"/>
</dbReference>
<dbReference type="SUPFAM" id="SSF88659">
    <property type="entry name" value="Sigma3 and sigma4 domains of RNA polymerase sigma factors"/>
    <property type="match status" value="1"/>
</dbReference>